<keyword evidence="1" id="KW-0479">Metal-binding</keyword>
<dbReference type="Gene3D" id="3.90.850.10">
    <property type="entry name" value="Fumarylacetoacetase-like, C-terminal domain"/>
    <property type="match status" value="1"/>
</dbReference>
<dbReference type="OrthoDB" id="9805307at2"/>
<dbReference type="PANTHER" id="PTHR11820">
    <property type="entry name" value="ACYLPYRUVASE"/>
    <property type="match status" value="1"/>
</dbReference>
<keyword evidence="3" id="KW-0670">Pyruvate</keyword>
<dbReference type="GO" id="GO:0018773">
    <property type="term" value="F:acetylpyruvate hydrolase activity"/>
    <property type="evidence" value="ECO:0007669"/>
    <property type="project" value="TreeGrafter"/>
</dbReference>
<dbReference type="InterPro" id="IPR011234">
    <property type="entry name" value="Fumarylacetoacetase-like_C"/>
</dbReference>
<evidence type="ECO:0000313" key="4">
    <source>
        <dbReference type="Proteomes" id="UP000192708"/>
    </source>
</evidence>
<keyword evidence="3" id="KW-0378">Hydrolase</keyword>
<dbReference type="PANTHER" id="PTHR11820:SF90">
    <property type="entry name" value="FLUTATHIONE S-TRANSFERASE"/>
    <property type="match status" value="1"/>
</dbReference>
<protein>
    <submittedName>
        <fullName evidence="3">Fumarylpyruvate hydrolase</fullName>
    </submittedName>
</protein>
<dbReference type="SUPFAM" id="SSF56529">
    <property type="entry name" value="FAH"/>
    <property type="match status" value="1"/>
</dbReference>
<sequence>MKYVFNPEAIPSVPVKGTDASYAVSRIFCVGRNYAAHAREMGFDPDREPPFYFTKPANAIVLSPATTAYALGTNNLHYEMELVIAIGKPAFRVAVEDAEDCVYGYASGLDMTRRDLQIASREIGRPWDFGKAFEESAVITEIIPKSVTGPLNNGKIELTVNGQVKQTSDLNAMIWSVAEIISNLSQYYHLKEGDLIYTGTPEGVGKVDVGDHLVGTIDQLPTLELTIGPKQ</sequence>
<dbReference type="STRING" id="1938817.SAMN06296008_10579"/>
<keyword evidence="4" id="KW-1185">Reference proteome</keyword>
<dbReference type="Proteomes" id="UP000192708">
    <property type="component" value="Unassembled WGS sequence"/>
</dbReference>
<accession>A0A1W1ZFZ4</accession>
<evidence type="ECO:0000256" key="1">
    <source>
        <dbReference type="ARBA" id="ARBA00022723"/>
    </source>
</evidence>
<name>A0A1W1ZFZ4_9BURK</name>
<dbReference type="GO" id="GO:0046872">
    <property type="term" value="F:metal ion binding"/>
    <property type="evidence" value="ECO:0007669"/>
    <property type="project" value="UniProtKB-KW"/>
</dbReference>
<dbReference type="EMBL" id="FWXJ01000005">
    <property type="protein sequence ID" value="SMC47102.1"/>
    <property type="molecule type" value="Genomic_DNA"/>
</dbReference>
<evidence type="ECO:0000259" key="2">
    <source>
        <dbReference type="Pfam" id="PF01557"/>
    </source>
</evidence>
<organism evidence="3 4">
    <name type="scientific">Polynucleobacter kasalickyi</name>
    <dbReference type="NCBI Taxonomy" id="1938817"/>
    <lineage>
        <taxon>Bacteria</taxon>
        <taxon>Pseudomonadati</taxon>
        <taxon>Pseudomonadota</taxon>
        <taxon>Betaproteobacteria</taxon>
        <taxon>Burkholderiales</taxon>
        <taxon>Burkholderiaceae</taxon>
        <taxon>Polynucleobacter</taxon>
    </lineage>
</organism>
<feature type="domain" description="Fumarylacetoacetase-like C-terminal" evidence="2">
    <location>
        <begin position="27"/>
        <end position="227"/>
    </location>
</feature>
<evidence type="ECO:0000313" key="3">
    <source>
        <dbReference type="EMBL" id="SMC47102.1"/>
    </source>
</evidence>
<dbReference type="AlphaFoldDB" id="A0A1W1ZFZ4"/>
<dbReference type="InterPro" id="IPR036663">
    <property type="entry name" value="Fumarylacetoacetase_C_sf"/>
</dbReference>
<reference evidence="3 4" key="1">
    <citation type="submission" date="2017-04" db="EMBL/GenBank/DDBJ databases">
        <authorList>
            <person name="Afonso C.L."/>
            <person name="Miller P.J."/>
            <person name="Scott M.A."/>
            <person name="Spackman E."/>
            <person name="Goraichik I."/>
            <person name="Dimitrov K.M."/>
            <person name="Suarez D.L."/>
            <person name="Swayne D.E."/>
        </authorList>
    </citation>
    <scope>NUCLEOTIDE SEQUENCE [LARGE SCALE GENOMIC DNA]</scope>
    <source>
        <strain evidence="3 4">VK13</strain>
    </source>
</reference>
<dbReference type="RefSeq" id="WP_084283239.1">
    <property type="nucleotide sequence ID" value="NZ_FWXJ01000005.1"/>
</dbReference>
<dbReference type="Pfam" id="PF01557">
    <property type="entry name" value="FAA_hydrolase"/>
    <property type="match status" value="1"/>
</dbReference>
<gene>
    <name evidence="3" type="ORF">SAMN06296008_10579</name>
</gene>
<proteinExistence type="predicted"/>